<organism evidence="1 2">
    <name type="scientific">Pontibacillus marinus BH030004 = DSM 16465</name>
    <dbReference type="NCBI Taxonomy" id="1385511"/>
    <lineage>
        <taxon>Bacteria</taxon>
        <taxon>Bacillati</taxon>
        <taxon>Bacillota</taxon>
        <taxon>Bacilli</taxon>
        <taxon>Bacillales</taxon>
        <taxon>Bacillaceae</taxon>
        <taxon>Pontibacillus</taxon>
    </lineage>
</organism>
<dbReference type="AlphaFoldDB" id="A0A0A5GEU0"/>
<sequence>MTQPNQPELSPPQVTYFNQLKYSIGNDPFLTVIDLYELPKNAGYLIPIWIRNEEKARALATILETQREIGNIPIYVVVLFDGNIAEPYDVSKFNARDISKLVEDALETNRYFLFSKVAFVVPGTVAVYPVFTKSVTQFYNEDLSDLYRNYNEVAAEVFKEVFQEKINGIDLDPSTEE</sequence>
<comment type="caution">
    <text evidence="1">The sequence shown here is derived from an EMBL/GenBank/DDBJ whole genome shotgun (WGS) entry which is preliminary data.</text>
</comment>
<protein>
    <submittedName>
        <fullName evidence="1">Uncharacterized protein</fullName>
    </submittedName>
</protein>
<dbReference type="EMBL" id="AVPF01000001">
    <property type="protein sequence ID" value="KGX91741.1"/>
    <property type="molecule type" value="Genomic_DNA"/>
</dbReference>
<dbReference type="Proteomes" id="UP000030403">
    <property type="component" value="Unassembled WGS sequence"/>
</dbReference>
<proteinExistence type="predicted"/>
<evidence type="ECO:0000313" key="2">
    <source>
        <dbReference type="Proteomes" id="UP000030403"/>
    </source>
</evidence>
<evidence type="ECO:0000313" key="1">
    <source>
        <dbReference type="EMBL" id="KGX91741.1"/>
    </source>
</evidence>
<reference evidence="1 2" key="1">
    <citation type="submission" date="2013-08" db="EMBL/GenBank/DDBJ databases">
        <authorList>
            <person name="Huang J."/>
            <person name="Wang G."/>
        </authorList>
    </citation>
    <scope>NUCLEOTIDE SEQUENCE [LARGE SCALE GENOMIC DNA]</scope>
    <source>
        <strain evidence="1 2">BH030004</strain>
    </source>
</reference>
<name>A0A0A5GEU0_9BACI</name>
<dbReference type="OrthoDB" id="2591282at2"/>
<dbReference type="RefSeq" id="WP_036841529.1">
    <property type="nucleotide sequence ID" value="NZ_AULJ01000001.1"/>
</dbReference>
<dbReference type="eggNOG" id="ENOG5033GP3">
    <property type="taxonomic scope" value="Bacteria"/>
</dbReference>
<gene>
    <name evidence="1" type="ORF">N783_00335</name>
</gene>
<accession>A0A0A5GEU0</accession>
<keyword evidence="2" id="KW-1185">Reference proteome</keyword>